<feature type="coiled-coil region" evidence="1">
    <location>
        <begin position="89"/>
        <end position="116"/>
    </location>
</feature>
<organism evidence="2 3">
    <name type="scientific">Phakopsora pachyrhizi</name>
    <name type="common">Asian soybean rust disease fungus</name>
    <dbReference type="NCBI Taxonomy" id="170000"/>
    <lineage>
        <taxon>Eukaryota</taxon>
        <taxon>Fungi</taxon>
        <taxon>Dikarya</taxon>
        <taxon>Basidiomycota</taxon>
        <taxon>Pucciniomycotina</taxon>
        <taxon>Pucciniomycetes</taxon>
        <taxon>Pucciniales</taxon>
        <taxon>Phakopsoraceae</taxon>
        <taxon>Phakopsora</taxon>
    </lineage>
</organism>
<keyword evidence="3" id="KW-1185">Reference proteome</keyword>
<evidence type="ECO:0000313" key="2">
    <source>
        <dbReference type="EMBL" id="CAH7685114.1"/>
    </source>
</evidence>
<reference evidence="2" key="1">
    <citation type="submission" date="2022-06" db="EMBL/GenBank/DDBJ databases">
        <authorList>
            <consortium name="SYNGENTA / RWTH Aachen University"/>
        </authorList>
    </citation>
    <scope>NUCLEOTIDE SEQUENCE</scope>
</reference>
<proteinExistence type="predicted"/>
<comment type="caution">
    <text evidence="2">The sequence shown here is derived from an EMBL/GenBank/DDBJ whole genome shotgun (WGS) entry which is preliminary data.</text>
</comment>
<sequence>MTDQLLELFTLTMENCSTTIRGNFCTSCFTSRRNMAKASPCHLPSFHTIHSYSLKLSYEAVREFLADALEKVGVSLEKSSAGDSYRAHVVKAKAAHQDAENAVTNAQTKIEESNSNLSKDWGPEWEFKKLDCL</sequence>
<accession>A0AAV0BFW6</accession>
<name>A0AAV0BFW6_PHAPC</name>
<evidence type="ECO:0000256" key="1">
    <source>
        <dbReference type="SAM" id="Coils"/>
    </source>
</evidence>
<gene>
    <name evidence="2" type="ORF">PPACK8108_LOCUS19586</name>
</gene>
<dbReference type="EMBL" id="CALTRL010005706">
    <property type="protein sequence ID" value="CAH7685114.1"/>
    <property type="molecule type" value="Genomic_DNA"/>
</dbReference>
<dbReference type="AlphaFoldDB" id="A0AAV0BFW6"/>
<dbReference type="Proteomes" id="UP001153365">
    <property type="component" value="Unassembled WGS sequence"/>
</dbReference>
<keyword evidence="1" id="KW-0175">Coiled coil</keyword>
<evidence type="ECO:0000313" key="3">
    <source>
        <dbReference type="Proteomes" id="UP001153365"/>
    </source>
</evidence>
<protein>
    <submittedName>
        <fullName evidence="2">Uncharacterized protein</fullName>
    </submittedName>
</protein>